<dbReference type="GO" id="GO:0032981">
    <property type="term" value="P:mitochondrial respiratory chain complex I assembly"/>
    <property type="evidence" value="ECO:0007669"/>
    <property type="project" value="TreeGrafter"/>
</dbReference>
<dbReference type="InterPro" id="IPR050602">
    <property type="entry name" value="Malonyl-ACP_OMT"/>
</dbReference>
<evidence type="ECO:0000256" key="1">
    <source>
        <dbReference type="ARBA" id="ARBA00022603"/>
    </source>
</evidence>
<evidence type="ECO:0000256" key="2">
    <source>
        <dbReference type="ARBA" id="ARBA00022679"/>
    </source>
</evidence>
<name>A0A7R8WVA6_9CRUS</name>
<dbReference type="GO" id="GO:0032259">
    <property type="term" value="P:methylation"/>
    <property type="evidence" value="ECO:0007669"/>
    <property type="project" value="UniProtKB-KW"/>
</dbReference>
<dbReference type="AlphaFoldDB" id="A0A7R8WVA6"/>
<dbReference type="OrthoDB" id="16816at2759"/>
<feature type="non-terminal residue" evidence="3">
    <location>
        <position position="1"/>
    </location>
</feature>
<reference evidence="3" key="1">
    <citation type="submission" date="2020-11" db="EMBL/GenBank/DDBJ databases">
        <authorList>
            <person name="Tran Van P."/>
        </authorList>
    </citation>
    <scope>NUCLEOTIDE SEQUENCE</scope>
</reference>
<keyword evidence="2" id="KW-0808">Transferase</keyword>
<dbReference type="GO" id="GO:0005739">
    <property type="term" value="C:mitochondrion"/>
    <property type="evidence" value="ECO:0007669"/>
    <property type="project" value="TreeGrafter"/>
</dbReference>
<organism evidence="3">
    <name type="scientific">Cyprideis torosa</name>
    <dbReference type="NCBI Taxonomy" id="163714"/>
    <lineage>
        <taxon>Eukaryota</taxon>
        <taxon>Metazoa</taxon>
        <taxon>Ecdysozoa</taxon>
        <taxon>Arthropoda</taxon>
        <taxon>Crustacea</taxon>
        <taxon>Oligostraca</taxon>
        <taxon>Ostracoda</taxon>
        <taxon>Podocopa</taxon>
        <taxon>Podocopida</taxon>
        <taxon>Cytherocopina</taxon>
        <taxon>Cytheroidea</taxon>
        <taxon>Cytherideidae</taxon>
        <taxon>Cyprideis</taxon>
    </lineage>
</organism>
<dbReference type="PANTHER" id="PTHR13090">
    <property type="entry name" value="ARGININE-HYDROXYLASE NDUFAF5, MITOCHONDRIAL"/>
    <property type="match status" value="1"/>
</dbReference>
<proteinExistence type="predicted"/>
<sequence length="116" mass="12932">MVGSSIFINGRLLSGSVFGGDTLFELRTSLQLTDLERPFAQGNDLENLTQNAGFILLTIDSDEIRVNYPSMFELMWDLRGMGDSNATWNRRAHLPRITILAASATLMEPFVSSTFQ</sequence>
<accession>A0A7R8WVA6</accession>
<dbReference type="GO" id="GO:0008168">
    <property type="term" value="F:methyltransferase activity"/>
    <property type="evidence" value="ECO:0007669"/>
    <property type="project" value="UniProtKB-KW"/>
</dbReference>
<dbReference type="PANTHER" id="PTHR13090:SF1">
    <property type="entry name" value="ARGININE-HYDROXYLASE NDUFAF5, MITOCHONDRIAL"/>
    <property type="match status" value="1"/>
</dbReference>
<dbReference type="EMBL" id="OB703792">
    <property type="protein sequence ID" value="CAD7238559.1"/>
    <property type="molecule type" value="Genomic_DNA"/>
</dbReference>
<evidence type="ECO:0000313" key="3">
    <source>
        <dbReference type="EMBL" id="CAD7238559.1"/>
    </source>
</evidence>
<protein>
    <submittedName>
        <fullName evidence="3">Uncharacterized protein</fullName>
    </submittedName>
</protein>
<keyword evidence="1" id="KW-0489">Methyltransferase</keyword>
<gene>
    <name evidence="3" type="ORF">CTOB1V02_LOCUS16374</name>
</gene>